<comment type="caution">
    <text evidence="1">The sequence shown here is derived from an EMBL/GenBank/DDBJ whole genome shotgun (WGS) entry which is preliminary data.</text>
</comment>
<reference evidence="1" key="1">
    <citation type="submission" date="2019-11" db="EMBL/GenBank/DDBJ databases">
        <title>Genome sequences of 17 halophilic strains isolated from different environments.</title>
        <authorList>
            <person name="Furrow R.E."/>
        </authorList>
    </citation>
    <scope>NUCLEOTIDE SEQUENCE</scope>
    <source>
        <strain evidence="1">22510_22_Filter</strain>
    </source>
</reference>
<dbReference type="Proteomes" id="UP000466692">
    <property type="component" value="Unassembled WGS sequence"/>
</dbReference>
<accession>A0ACC7VGD2</accession>
<protein>
    <submittedName>
        <fullName evidence="1">Peptidoglycan DD-metalloendopeptidase family protein</fullName>
    </submittedName>
</protein>
<proteinExistence type="predicted"/>
<dbReference type="EMBL" id="WMEU01000003">
    <property type="protein sequence ID" value="MYL54023.1"/>
    <property type="molecule type" value="Genomic_DNA"/>
</dbReference>
<gene>
    <name evidence="1" type="ORF">GLW08_11810</name>
</gene>
<evidence type="ECO:0000313" key="2">
    <source>
        <dbReference type="Proteomes" id="UP000466692"/>
    </source>
</evidence>
<keyword evidence="2" id="KW-1185">Reference proteome</keyword>
<sequence>MKKVIGILSTLSIALALTFTTTAGNVSAATLDEIEKEINELKEKQNSIDSRQNKVEGNKNETDSKINQNQSEQQQINQQIKELDQQVADTNSKIRKKNEQISNTEKEITKTEQEIEQLEKDIADLKERIEKREALLKDRLRNLQENGGDVSYLEVLMGAKNFGDFLDRATAVTKIMDQDKNIMETHIREKKELEEKKKEVEQKKKDLEEKKQNLENQKAELTALKEKLDAQRQLKNKLMKELEQEEQELKEKKLELEEQQEILSSQKAAIQSEMNRAESDKQQRKEQLAAQRRAAERAAERRAAQDNSSSSSSSNNGGSTSTPAPSGSGFISPANGPVTSGYGSRWGSTHFGIDIGKYGGSSPIKAVASGTVIKSYYSSSYGNVVYISHSVNGQIYTSVYAHLQNREVSDGQSVSQGQRLGYMGSTGQSTGPHLHFELHKGPWNYSKSNAINPASYINF</sequence>
<organism evidence="1 2">
    <name type="scientific">Pontibacillus yanchengensis</name>
    <dbReference type="NCBI Taxonomy" id="462910"/>
    <lineage>
        <taxon>Bacteria</taxon>
        <taxon>Bacillati</taxon>
        <taxon>Bacillota</taxon>
        <taxon>Bacilli</taxon>
        <taxon>Bacillales</taxon>
        <taxon>Bacillaceae</taxon>
        <taxon>Pontibacillus</taxon>
    </lineage>
</organism>
<evidence type="ECO:0000313" key="1">
    <source>
        <dbReference type="EMBL" id="MYL54023.1"/>
    </source>
</evidence>
<name>A0ACC7VGD2_9BACI</name>